<evidence type="ECO:0000256" key="1">
    <source>
        <dbReference type="SAM" id="Coils"/>
    </source>
</evidence>
<organism evidence="3 4">
    <name type="scientific">Phrynosoma platyrhinos</name>
    <name type="common">Desert horned lizard</name>
    <dbReference type="NCBI Taxonomy" id="52577"/>
    <lineage>
        <taxon>Eukaryota</taxon>
        <taxon>Metazoa</taxon>
        <taxon>Chordata</taxon>
        <taxon>Craniata</taxon>
        <taxon>Vertebrata</taxon>
        <taxon>Euteleostomi</taxon>
        <taxon>Lepidosauria</taxon>
        <taxon>Squamata</taxon>
        <taxon>Bifurcata</taxon>
        <taxon>Unidentata</taxon>
        <taxon>Episquamata</taxon>
        <taxon>Toxicofera</taxon>
        <taxon>Iguania</taxon>
        <taxon>Phrynosomatidae</taxon>
        <taxon>Phrynosomatinae</taxon>
        <taxon>Phrynosoma</taxon>
    </lineage>
</organism>
<gene>
    <name evidence="3" type="ORF">JD844_015038</name>
</gene>
<feature type="region of interest" description="Disordered" evidence="2">
    <location>
        <begin position="49"/>
        <end position="98"/>
    </location>
</feature>
<dbReference type="PANTHER" id="PTHR45615">
    <property type="entry name" value="MYOSIN HEAVY CHAIN, NON-MUSCLE"/>
    <property type="match status" value="1"/>
</dbReference>
<feature type="coiled-coil region" evidence="1">
    <location>
        <begin position="805"/>
        <end position="843"/>
    </location>
</feature>
<accession>A0ABQ7T6Z3</accession>
<dbReference type="PANTHER" id="PTHR45615:SF40">
    <property type="entry name" value="MYOSIN HEAVY CHAIN, NON-MUSCLE"/>
    <property type="match status" value="1"/>
</dbReference>
<feature type="compositionally biased region" description="Polar residues" evidence="2">
    <location>
        <begin position="161"/>
        <end position="178"/>
    </location>
</feature>
<name>A0ABQ7T6Z3_PHRPL</name>
<evidence type="ECO:0000313" key="3">
    <source>
        <dbReference type="EMBL" id="KAH0625497.1"/>
    </source>
</evidence>
<keyword evidence="4" id="KW-1185">Reference proteome</keyword>
<feature type="coiled-coil region" evidence="1">
    <location>
        <begin position="406"/>
        <end position="727"/>
    </location>
</feature>
<evidence type="ECO:0000256" key="2">
    <source>
        <dbReference type="SAM" id="MobiDB-lite"/>
    </source>
</evidence>
<comment type="caution">
    <text evidence="3">The sequence shown here is derived from an EMBL/GenBank/DDBJ whole genome shotgun (WGS) entry which is preliminary data.</text>
</comment>
<sequence>MACCPLPPGALTVLPFPPPPPRSGVWAKDHCDYLLDSIDAQLSQLQAQGPIKGNSRNGSAPLDGTMGVSKAADLGGCDGDGDGEASPAEDSSSQTEEDTWWQAHCLDLEGSLEDQSRSDSVCTEDLAATFQAGLVDLLLNSDSEGEEDAFALAIIPRNIQQSQAESTNPSQDSKSTSDSVRKQTRVPSVKDVLRPECGQDSLIPCSEEPPSPCAQCRMWSLESLGEKISLLSQKDSEGTTNPAWRKGLQPQRILNLGELGGSTGISEEKAFWEPGQRSKTFVASSEWIQDLHENSSSPLLIGDLDPWPPLEVAVGPVKMSDHIAPTRTIQPSTKVCLSPRRDSLRSLGSRDEGAVEEELARLCPGGTHGTSCPASQTPCQAADPIRKAALLGPCRGCELRPSQECRDELQTKVSQLVTERKELKARVEQLEEQLSSLKLQLKSSKAEFASVKEMADKMKQLREAALSEKESELSRVRKIISVLEAEKEAQSSAVERLREEQTYQLEALQRETQQEKEKDLFRLREELQREKRRELQEAKASILQEQAAGFQKEVKSLRKAIEEQEADLRQQEEVQRQQVKKLKQEAEEMVQITLLQEQKKWEADTRAALQLQRQALQEQNQRAQMDLQAALEGERKTSLALRGENANLCMRIEKLESQVQAFHGEKKGAMEELQDQLQKEKAEALKQLQEKLEQERMHERDQMRAKMKQMEEDHRLLQAELRERESQAHDGWGECSVAQEVALTCQQLQNLLPKKAGGPVLAQMFHGLAAIADYHFSVLRSPALLPSSHLLQVLQGLCREIQLYLQGLKNETEMQRQDILQLQREKERELRQQQERLHLENQLALEALKDQLVQEHMEDIAALQHSWLQEVGAKEDWRPPQPVPEKDGKLRAIERNTDRWREQLARERRSRDKAMEFHRDQEMPESEIQPFSMGNYFRPHPCCSRWLHTAATFSSPCHFTTPKLLQHLQSRLRELRTANVAYGGASLDNLGSFRGNLADTCEAPGCWVPLLLSAAWQQQLEVEPLPRTSRSDSKQMGSNIAGALCHLKGLLCPEPHSIILRQRWLTYSAQEAAMETQSGSRGLCCGWKPRLGAPLSGGRAACQGGKVPPQAPQGLTTSHSEKPGPVQESDMAEAAGALPRVGASLERASLASLLGWFHHALCSLA</sequence>
<reference evidence="3 4" key="1">
    <citation type="journal article" date="2022" name="Gigascience">
        <title>A chromosome-level genome assembly and annotation of the desert horned lizard, Phrynosoma platyrhinos, provides insight into chromosomal rearrangements among reptiles.</title>
        <authorList>
            <person name="Koochekian N."/>
            <person name="Ascanio A."/>
            <person name="Farleigh K."/>
            <person name="Card D.C."/>
            <person name="Schield D.R."/>
            <person name="Castoe T.A."/>
            <person name="Jezkova T."/>
        </authorList>
    </citation>
    <scope>NUCLEOTIDE SEQUENCE [LARGE SCALE GENOMIC DNA]</scope>
    <source>
        <strain evidence="3">NK-2021</strain>
    </source>
</reference>
<dbReference type="Proteomes" id="UP000826234">
    <property type="component" value="Unassembled WGS sequence"/>
</dbReference>
<dbReference type="EMBL" id="JAIPUX010001211">
    <property type="protein sequence ID" value="KAH0625497.1"/>
    <property type="molecule type" value="Genomic_DNA"/>
</dbReference>
<keyword evidence="1" id="KW-0175">Coiled coil</keyword>
<protein>
    <submittedName>
        <fullName evidence="3">Uncharacterized protein</fullName>
    </submittedName>
</protein>
<feature type="region of interest" description="Disordered" evidence="2">
    <location>
        <begin position="161"/>
        <end position="193"/>
    </location>
</feature>
<feature type="region of interest" description="Disordered" evidence="2">
    <location>
        <begin position="1098"/>
        <end position="1129"/>
    </location>
</feature>
<evidence type="ECO:0000313" key="4">
    <source>
        <dbReference type="Proteomes" id="UP000826234"/>
    </source>
</evidence>
<proteinExistence type="predicted"/>